<comment type="caution">
    <text evidence="11">The sequence shown here is derived from an EMBL/GenBank/DDBJ whole genome shotgun (WGS) entry which is preliminary data.</text>
</comment>
<dbReference type="PANTHER" id="PTHR35789:SF1">
    <property type="entry name" value="SPORE GERMINATION PROTEIN B3"/>
    <property type="match status" value="1"/>
</dbReference>
<dbReference type="Gene3D" id="3.30.300.210">
    <property type="entry name" value="Nutrient germinant receptor protein C, domain 3"/>
    <property type="match status" value="1"/>
</dbReference>
<evidence type="ECO:0000256" key="8">
    <source>
        <dbReference type="SAM" id="SignalP"/>
    </source>
</evidence>
<accession>A0ABV4BMS3</accession>
<reference evidence="11 12" key="1">
    <citation type="submission" date="2024-08" db="EMBL/GenBank/DDBJ databases">
        <title>Clostridium lapicellarii sp. nov., and Clostridium renhuaiense sp. nov., two species isolated from the mud in a fermentation cellar used for producing sauce-flavour Chinese liquors.</title>
        <authorList>
            <person name="Yang F."/>
            <person name="Wang H."/>
            <person name="Chen L.Q."/>
            <person name="Zhou N."/>
            <person name="Lu J.J."/>
            <person name="Pu X.X."/>
            <person name="Wan B."/>
            <person name="Wang L."/>
            <person name="Liu S.J."/>
        </authorList>
    </citation>
    <scope>NUCLEOTIDE SEQUENCE [LARGE SCALE GENOMIC DNA]</scope>
    <source>
        <strain evidence="11 12">MT-5</strain>
    </source>
</reference>
<keyword evidence="7" id="KW-0449">Lipoprotein</keyword>
<dbReference type="EMBL" id="JBGEWD010000001">
    <property type="protein sequence ID" value="MEY7999096.1"/>
    <property type="molecule type" value="Genomic_DNA"/>
</dbReference>
<dbReference type="Pfam" id="PF05504">
    <property type="entry name" value="Spore_GerAC"/>
    <property type="match status" value="1"/>
</dbReference>
<dbReference type="InterPro" id="IPR057336">
    <property type="entry name" value="GerAC_N"/>
</dbReference>
<evidence type="ECO:0000256" key="5">
    <source>
        <dbReference type="ARBA" id="ARBA00023136"/>
    </source>
</evidence>
<evidence type="ECO:0000259" key="9">
    <source>
        <dbReference type="Pfam" id="PF05504"/>
    </source>
</evidence>
<dbReference type="RefSeq" id="WP_369702958.1">
    <property type="nucleotide sequence ID" value="NZ_JBGEWD010000001.1"/>
</dbReference>
<feature type="signal peptide" evidence="8">
    <location>
        <begin position="1"/>
        <end position="18"/>
    </location>
</feature>
<keyword evidence="12" id="KW-1185">Reference proteome</keyword>
<dbReference type="InterPro" id="IPR008844">
    <property type="entry name" value="Spore_GerAC-like"/>
</dbReference>
<evidence type="ECO:0000313" key="12">
    <source>
        <dbReference type="Proteomes" id="UP001564657"/>
    </source>
</evidence>
<evidence type="ECO:0000259" key="10">
    <source>
        <dbReference type="Pfam" id="PF25198"/>
    </source>
</evidence>
<dbReference type="NCBIfam" id="TIGR02887">
    <property type="entry name" value="spore_ger_x_C"/>
    <property type="match status" value="1"/>
</dbReference>
<dbReference type="InterPro" id="IPR038501">
    <property type="entry name" value="Spore_GerAC_C_sf"/>
</dbReference>
<evidence type="ECO:0000256" key="6">
    <source>
        <dbReference type="ARBA" id="ARBA00023139"/>
    </source>
</evidence>
<dbReference type="InterPro" id="IPR046953">
    <property type="entry name" value="Spore_GerAC-like_C"/>
</dbReference>
<feature type="domain" description="Spore germination protein N-terminal" evidence="10">
    <location>
        <begin position="21"/>
        <end position="193"/>
    </location>
</feature>
<evidence type="ECO:0000256" key="2">
    <source>
        <dbReference type="ARBA" id="ARBA00007886"/>
    </source>
</evidence>
<evidence type="ECO:0000256" key="1">
    <source>
        <dbReference type="ARBA" id="ARBA00004635"/>
    </source>
</evidence>
<protein>
    <submittedName>
        <fullName evidence="11">Ger(X)C family spore germination protein</fullName>
    </submittedName>
</protein>
<comment type="similarity">
    <text evidence="2">Belongs to the GerABKC lipoprotein family.</text>
</comment>
<evidence type="ECO:0000313" key="11">
    <source>
        <dbReference type="EMBL" id="MEY7999096.1"/>
    </source>
</evidence>
<keyword evidence="3" id="KW-0309">Germination</keyword>
<keyword evidence="6" id="KW-0564">Palmitate</keyword>
<dbReference type="Proteomes" id="UP001564657">
    <property type="component" value="Unassembled WGS sequence"/>
</dbReference>
<name>A0ABV4BMS3_9CLOT</name>
<feature type="domain" description="Spore germination GerAC-like C-terminal" evidence="9">
    <location>
        <begin position="207"/>
        <end position="359"/>
    </location>
</feature>
<evidence type="ECO:0000256" key="4">
    <source>
        <dbReference type="ARBA" id="ARBA00022729"/>
    </source>
</evidence>
<sequence>MKRFLCCFLIICTSFLTGCFNYNDIDKVIFATACIVDIDSHGNPIIYVEAFKPQRSVTGSSSSDQRILFRSSRKTMFETIRDINLSSNYKLNYTQNMGIIFTEKAAGQNMQDFIDFFERDQEFVLRANIAVLKGCPDNFINVKLKGQEYVGVFVHDLIENIPASSREVITSLNDFLNGMHTKSRTSVIPMIQIKHDQPEDKIEIGDGAIISNYKMVDTLRRENGQGYNFLLDNIRTGSLEVTNPNAPSKFVGLEIIKNNTKTKMYYNGKKLIVKKIINTKVSISETQSKSNLNSSSIKAIQTNAERNINYACKNIFEEYKGKGLDIFHLVEDFQRRYPREDSDNILQKSELQLDIHVSVEGSSTKTNFRD</sequence>
<evidence type="ECO:0000256" key="3">
    <source>
        <dbReference type="ARBA" id="ARBA00022544"/>
    </source>
</evidence>
<organism evidence="11 12">
    <name type="scientific">Clostridium moutaii</name>
    <dbReference type="NCBI Taxonomy" id="3240932"/>
    <lineage>
        <taxon>Bacteria</taxon>
        <taxon>Bacillati</taxon>
        <taxon>Bacillota</taxon>
        <taxon>Clostridia</taxon>
        <taxon>Eubacteriales</taxon>
        <taxon>Clostridiaceae</taxon>
        <taxon>Clostridium</taxon>
    </lineage>
</organism>
<gene>
    <name evidence="11" type="ORF">AB8U03_02585</name>
</gene>
<proteinExistence type="inferred from homology"/>
<keyword evidence="5" id="KW-0472">Membrane</keyword>
<dbReference type="PROSITE" id="PS51257">
    <property type="entry name" value="PROKAR_LIPOPROTEIN"/>
    <property type="match status" value="1"/>
</dbReference>
<comment type="subcellular location">
    <subcellularLocation>
        <location evidence="1">Membrane</location>
        <topology evidence="1">Lipid-anchor</topology>
    </subcellularLocation>
</comment>
<feature type="chain" id="PRO_5045768486" evidence="8">
    <location>
        <begin position="19"/>
        <end position="370"/>
    </location>
</feature>
<keyword evidence="4 8" id="KW-0732">Signal</keyword>
<evidence type="ECO:0000256" key="7">
    <source>
        <dbReference type="ARBA" id="ARBA00023288"/>
    </source>
</evidence>
<dbReference type="Pfam" id="PF25198">
    <property type="entry name" value="Spore_GerAC_N"/>
    <property type="match status" value="1"/>
</dbReference>
<dbReference type="PANTHER" id="PTHR35789">
    <property type="entry name" value="SPORE GERMINATION PROTEIN B3"/>
    <property type="match status" value="1"/>
</dbReference>